<reference evidence="6" key="1">
    <citation type="journal article" date="2020" name="Nat. Ecol. Evol.">
        <title>Deeply conserved synteny resolves early events in vertebrate evolution.</title>
        <authorList>
            <person name="Simakov O."/>
            <person name="Marletaz F."/>
            <person name="Yue J.X."/>
            <person name="O'Connell B."/>
            <person name="Jenkins J."/>
            <person name="Brandt A."/>
            <person name="Calef R."/>
            <person name="Tung C.H."/>
            <person name="Huang T.K."/>
            <person name="Schmutz J."/>
            <person name="Satoh N."/>
            <person name="Yu J.K."/>
            <person name="Putnam N.H."/>
            <person name="Green R.E."/>
            <person name="Rokhsar D.S."/>
        </authorList>
    </citation>
    <scope>NUCLEOTIDE SEQUENCE [LARGE SCALE GENOMIC DNA]</scope>
    <source>
        <strain evidence="6">S238N-H82</strain>
    </source>
</reference>
<dbReference type="GO" id="GO:0072659">
    <property type="term" value="P:protein localization to plasma membrane"/>
    <property type="evidence" value="ECO:0000318"/>
    <property type="project" value="GO_Central"/>
</dbReference>
<feature type="domain" description="Phosphofurin acidic cluster sorting protein 1/2 C-terminal" evidence="4">
    <location>
        <begin position="570"/>
        <end position="1030"/>
    </location>
</feature>
<feature type="region of interest" description="Disordered" evidence="3">
    <location>
        <begin position="410"/>
        <end position="498"/>
    </location>
</feature>
<feature type="compositionally biased region" description="Acidic residues" evidence="3">
    <location>
        <begin position="256"/>
        <end position="275"/>
    </location>
</feature>
<evidence type="ECO:0000256" key="1">
    <source>
        <dbReference type="ARBA" id="ARBA00008590"/>
    </source>
</evidence>
<feature type="compositionally biased region" description="Polar residues" evidence="3">
    <location>
        <begin position="219"/>
        <end position="232"/>
    </location>
</feature>
<feature type="compositionally biased region" description="Basic and acidic residues" evidence="3">
    <location>
        <begin position="448"/>
        <end position="479"/>
    </location>
</feature>
<organism evidence="6 7">
    <name type="scientific">Branchiostoma floridae</name>
    <name type="common">Florida lancelet</name>
    <name type="synonym">Amphioxus</name>
    <dbReference type="NCBI Taxonomy" id="7739"/>
    <lineage>
        <taxon>Eukaryota</taxon>
        <taxon>Metazoa</taxon>
        <taxon>Chordata</taxon>
        <taxon>Cephalochordata</taxon>
        <taxon>Leptocardii</taxon>
        <taxon>Amphioxiformes</taxon>
        <taxon>Branchiostomatidae</taxon>
        <taxon>Branchiostoma</taxon>
    </lineage>
</organism>
<keyword evidence="6" id="KW-1185">Reference proteome</keyword>
<dbReference type="PANTHER" id="PTHR13280">
    <property type="entry name" value="PHOSPHOFURIN ACIDIC CLUSTER SORTING PROTEIN"/>
    <property type="match status" value="1"/>
</dbReference>
<proteinExistence type="inferred from homology"/>
<protein>
    <submittedName>
        <fullName evidence="7">Phosphofurin acidic cluster sorting protein 2-like isoform X1</fullName>
    </submittedName>
</protein>
<keyword evidence="2" id="KW-0597">Phosphoprotein</keyword>
<gene>
    <name evidence="7" type="primary">LOC118411202</name>
</gene>
<dbReference type="Pfam" id="PF25332">
    <property type="entry name" value="C2_PACS_N"/>
    <property type="match status" value="1"/>
</dbReference>
<feature type="compositionally biased region" description="Polar residues" evidence="3">
    <location>
        <begin position="799"/>
        <end position="818"/>
    </location>
</feature>
<feature type="compositionally biased region" description="Basic and acidic residues" evidence="3">
    <location>
        <begin position="424"/>
        <end position="439"/>
    </location>
</feature>
<feature type="compositionally biased region" description="Basic and acidic residues" evidence="3">
    <location>
        <begin position="173"/>
        <end position="194"/>
    </location>
</feature>
<evidence type="ECO:0000259" key="5">
    <source>
        <dbReference type="Pfam" id="PF25332"/>
    </source>
</evidence>
<feature type="region of interest" description="Disordered" evidence="3">
    <location>
        <begin position="789"/>
        <end position="842"/>
    </location>
</feature>
<feature type="compositionally biased region" description="Polar residues" evidence="3">
    <location>
        <begin position="827"/>
        <end position="842"/>
    </location>
</feature>
<reference evidence="7" key="2">
    <citation type="submission" date="2025-08" db="UniProtKB">
        <authorList>
            <consortium name="RefSeq"/>
        </authorList>
    </citation>
    <scope>IDENTIFICATION</scope>
    <source>
        <strain evidence="7">S238N-H82</strain>
        <tissue evidence="7">Testes</tissue>
    </source>
</reference>
<dbReference type="Proteomes" id="UP000001554">
    <property type="component" value="Chromosome 1"/>
</dbReference>
<accession>A0A9J7KRQ8</accession>
<evidence type="ECO:0000256" key="3">
    <source>
        <dbReference type="SAM" id="MobiDB-lite"/>
    </source>
</evidence>
<feature type="region of interest" description="Disordered" evidence="3">
    <location>
        <begin position="168"/>
        <end position="195"/>
    </location>
</feature>
<dbReference type="RefSeq" id="XP_035669183.1">
    <property type="nucleotide sequence ID" value="XM_035813290.1"/>
</dbReference>
<dbReference type="InterPro" id="IPR057541">
    <property type="entry name" value="PACS1/2_N"/>
</dbReference>
<dbReference type="KEGG" id="bfo:118411202"/>
<sequence>MADKTSKTAAGTGDMKPVPMKLFSSWEVERTAPNCIPRLCSLTLTRLVVLKPLETDLTSVLIAVKMQSSKRVLRSNEIFIPQSGTLDTTLELSFSLQYPHFLKRDSNKLQIMLQRRKRYKNRPVLGFKTLAVGLVNMAQVLQRPMDSDLNMYSKESKSHVAAVRIVGMSSQPVDHEEGATGGRRKAESTGERRFSLLTPSDLYQHYMLRKSGGDLATPDVNNFWENGPTNDPISDGDNGEPDRDSAFTLADRSPGEDNESDEDDEFFSSDQEGSDSEGNIGGAQDLLDEDIRGKKSGRRKVRPTLSRQRNFKQKFIALLKKFKVPDEVLDSEADQYAEQEGHARDIDEELDLYNIDDLDLSDSGQEIDDNTSIISTPKPSLRPFFSQGVHTISQEIPQTQVMDISDDVGLRPETEGLQDPSGDLDTHSDMGSPARDKKISQKSLSPQAKERPSSANRERSISMRERKVTSKDMARERRNSTGVPEAQGGRRDINTRKLSCPPQNLSSLGVVNEQAEVHHVTDSRKMSAPTHLISNASQYEKSVVRKTKSGPGVLVIQDQVRWGTVPHKSLYDQLAHIIPSDEHLPDSVVLVNTAEWQAQTQLLAQKLQELHHRVVCTSSQADVNATFSFLVAKIQKFCNFNSQQPIPIRVVLVGGESYVHAILRPYVDQFSQKPPDWQNHIKFYIVPLGGHVLARYLASIDSKYNATFNDQTWKEAFEKPDSSTQPDYQEVIGKISSFVLSANVTHQLPIAEAMLTYKAKVTDEESTQTFIPFVGDVRVGSSESANLSVSMDMDDGVSGSPQLASGLTATPTSTSQQAIKDMKETATPPTSTLGSPGQMPQSENTQVLLTSTDPSSGAVPKVKAMAMYISPSSQTEVLDLQIDYWLSSPPREGGKEKEKDKKEMTKGTVKTSVRWLQVNRLPVSGDVSGSSGTLTMVLVTKEKKQKKAYQLTTHHLNAVMRIGKKAKDKEAESKSQTIEAVNRLICTSKSQSSPLKVTIDGSDWSGVKFFQLSAQWQTHIKHFPVGLFGHTETAC</sequence>
<feature type="domain" description="Phosphofurin acidic cluster sorting protein 1/2 N-terminal C2" evidence="5">
    <location>
        <begin position="18"/>
        <end position="157"/>
    </location>
</feature>
<feature type="region of interest" description="Disordered" evidence="3">
    <location>
        <begin position="219"/>
        <end position="304"/>
    </location>
</feature>
<evidence type="ECO:0000313" key="6">
    <source>
        <dbReference type="Proteomes" id="UP000001554"/>
    </source>
</evidence>
<feature type="region of interest" description="Disordered" evidence="3">
    <location>
        <begin position="887"/>
        <end position="908"/>
    </location>
</feature>
<dbReference type="GeneID" id="118411202"/>
<evidence type="ECO:0000256" key="2">
    <source>
        <dbReference type="ARBA" id="ARBA00022553"/>
    </source>
</evidence>
<evidence type="ECO:0000259" key="4">
    <source>
        <dbReference type="Pfam" id="PF10254"/>
    </source>
</evidence>
<evidence type="ECO:0000313" key="7">
    <source>
        <dbReference type="RefSeq" id="XP_035669183.1"/>
    </source>
</evidence>
<dbReference type="Pfam" id="PF10254">
    <property type="entry name" value="Pacs-1"/>
    <property type="match status" value="1"/>
</dbReference>
<name>A0A9J7KRQ8_BRAFL</name>
<dbReference type="PANTHER" id="PTHR13280:SF17">
    <property type="entry name" value="KRUEPPEL TARGET AT 95D, ISOFORM A"/>
    <property type="match status" value="1"/>
</dbReference>
<feature type="compositionally biased region" description="Basic and acidic residues" evidence="3">
    <location>
        <begin position="892"/>
        <end position="905"/>
    </location>
</feature>
<comment type="similarity">
    <text evidence="1">Belongs to the PACS family.</text>
</comment>
<dbReference type="AlphaFoldDB" id="A0A9J7KRQ8"/>
<dbReference type="InterPro" id="IPR019381">
    <property type="entry name" value="PACS1/2_C"/>
</dbReference>
<dbReference type="OMA" id="FANWETD"/>
<dbReference type="OrthoDB" id="28829at2759"/>